<proteinExistence type="predicted"/>
<feature type="region of interest" description="Disordered" evidence="1">
    <location>
        <begin position="1"/>
        <end position="20"/>
    </location>
</feature>
<protein>
    <submittedName>
        <fullName evidence="2">Uncharacterized protein</fullName>
    </submittedName>
</protein>
<feature type="compositionally biased region" description="Polar residues" evidence="1">
    <location>
        <begin position="10"/>
        <end position="20"/>
    </location>
</feature>
<dbReference type="AlphaFoldDB" id="A0A417XWZ9"/>
<dbReference type="OrthoDB" id="3790734at2"/>
<evidence type="ECO:0000256" key="1">
    <source>
        <dbReference type="SAM" id="MobiDB-lite"/>
    </source>
</evidence>
<organism evidence="2 3">
    <name type="scientific">Nocardioides immobilis</name>
    <dbReference type="NCBI Taxonomy" id="2049295"/>
    <lineage>
        <taxon>Bacteria</taxon>
        <taxon>Bacillati</taxon>
        <taxon>Actinomycetota</taxon>
        <taxon>Actinomycetes</taxon>
        <taxon>Propionibacteriales</taxon>
        <taxon>Nocardioidaceae</taxon>
        <taxon>Nocardioides</taxon>
    </lineage>
</organism>
<dbReference type="RefSeq" id="WP_118927446.1">
    <property type="nucleotide sequence ID" value="NZ_QXGH01000028.1"/>
</dbReference>
<evidence type="ECO:0000313" key="2">
    <source>
        <dbReference type="EMBL" id="RHW24903.1"/>
    </source>
</evidence>
<accession>A0A417XWZ9</accession>
<dbReference type="Proteomes" id="UP000283644">
    <property type="component" value="Unassembled WGS sequence"/>
</dbReference>
<dbReference type="EMBL" id="QXGH01000028">
    <property type="protein sequence ID" value="RHW24903.1"/>
    <property type="molecule type" value="Genomic_DNA"/>
</dbReference>
<comment type="caution">
    <text evidence="2">The sequence shown here is derived from an EMBL/GenBank/DDBJ whole genome shotgun (WGS) entry which is preliminary data.</text>
</comment>
<sequence>MSHPDPDLSPSGSERASGMTWHSVTVPTEDLHLLVVAIAGGGGTITSSRPCPAGVRVTYVSEHATQSGSD</sequence>
<reference evidence="2 3" key="1">
    <citation type="submission" date="2018-09" db="EMBL/GenBank/DDBJ databases">
        <title>Genome sequencing of Nocardioides immobilis CCTCC AB 2017083 for comparison to Nocardioides silvaticus.</title>
        <authorList>
            <person name="Li C."/>
            <person name="Wang G."/>
        </authorList>
    </citation>
    <scope>NUCLEOTIDE SEQUENCE [LARGE SCALE GENOMIC DNA]</scope>
    <source>
        <strain evidence="2 3">CCTCC AB 2017083</strain>
    </source>
</reference>
<keyword evidence="3" id="KW-1185">Reference proteome</keyword>
<gene>
    <name evidence="2" type="ORF">D0Z08_22130</name>
</gene>
<name>A0A417XWZ9_9ACTN</name>
<evidence type="ECO:0000313" key="3">
    <source>
        <dbReference type="Proteomes" id="UP000283644"/>
    </source>
</evidence>